<accession>A0A9P5ZPH4</accession>
<feature type="compositionally biased region" description="Low complexity" evidence="1">
    <location>
        <begin position="369"/>
        <end position="380"/>
    </location>
</feature>
<sequence>MPLTAAQVLANPALLTINHSKTSFNYLNSNTGAVLFEGTSLDSKLGYMDPSLVTCLRDPSIALAKQYCQFMAKHPDLTSTSTTTRFNSHVMQLKVWIGQLDAIKALWQDILFTFTQAQWHYLELEAFLEYMKVCQPLLNSEDYGKILLPAALLISAITNKVVVIEEFAKAGVPIWLICLIEQFTEETCIDTVITPFPAEALDIEMGPWATDDLQRHNNLMLFSWQFLSYTNFGQTSSGPPTLLPPNKRKHKMFKPHINLSQHDLNHFKPNPNPMAPIMMEAWVHGLSTITVKKENVCLNFAEGDNSYIFPPTSVFLPIQADGKLKPCQLKILHTYLMHTNILILRLSPHNLPISLLRGSWDLLLGPEWTNSNSTPPSTTSAAKERDEPKQNKQRTDRIAVHRRDMQTILAEWMNEYNHKDNAHNESLVCFKGEGGADHTSMRYMMAWSGLSSPNNNEQHQYVPQQNHQSSSYPVLTSLLQSALAIEMWVRKDAWDITFMDMGQWLRLMLRGSETPGWTQLKSFDMICGGMDFILDPLPNAMPAKDLAPYLNGLRRLSNYVIFFPNPFQLWWLLDKRNILSYVTHCSVDLTDALGKFPAAVGFKDMEELHKMNVDLKSIVIKRTMGASSNHVWKVDDKNSARQVLKRVKDDMKKMKEMWQTANPTIPRPHYFFQPLIQKMQQKVDLHGWYMWEWVPNGVCGACKLHPIGKAMCWRCGQSTNTIHDIQLGAMSHSGWICMAFSDFVASPQISSTNSSRGRKKIGAGERNLWSDLRVFARLDISVFRIENGQYSFWYTQGGREDIVVNETNSWLAYQVDDHLEVLSQCMAFEFPEKVDKINDMAISIHSTLIAAYSTEPEDEDEIIRSVKIDWTVTQVVAG</sequence>
<feature type="compositionally biased region" description="Basic and acidic residues" evidence="1">
    <location>
        <begin position="382"/>
        <end position="396"/>
    </location>
</feature>
<evidence type="ECO:0000313" key="3">
    <source>
        <dbReference type="Proteomes" id="UP000807025"/>
    </source>
</evidence>
<protein>
    <submittedName>
        <fullName evidence="2">Uncharacterized protein</fullName>
    </submittedName>
</protein>
<evidence type="ECO:0000313" key="2">
    <source>
        <dbReference type="EMBL" id="KAF9489496.1"/>
    </source>
</evidence>
<feature type="region of interest" description="Disordered" evidence="1">
    <location>
        <begin position="367"/>
        <end position="396"/>
    </location>
</feature>
<comment type="caution">
    <text evidence="2">The sequence shown here is derived from an EMBL/GenBank/DDBJ whole genome shotgun (WGS) entry which is preliminary data.</text>
</comment>
<dbReference type="EMBL" id="MU154669">
    <property type="protein sequence ID" value="KAF9489496.1"/>
    <property type="molecule type" value="Genomic_DNA"/>
</dbReference>
<dbReference type="Proteomes" id="UP000807025">
    <property type="component" value="Unassembled WGS sequence"/>
</dbReference>
<dbReference type="AlphaFoldDB" id="A0A9P5ZPH4"/>
<reference evidence="2" key="1">
    <citation type="submission" date="2020-11" db="EMBL/GenBank/DDBJ databases">
        <authorList>
            <consortium name="DOE Joint Genome Institute"/>
            <person name="Ahrendt S."/>
            <person name="Riley R."/>
            <person name="Andreopoulos W."/>
            <person name="Labutti K."/>
            <person name="Pangilinan J."/>
            <person name="Ruiz-Duenas F.J."/>
            <person name="Barrasa J.M."/>
            <person name="Sanchez-Garcia M."/>
            <person name="Camarero S."/>
            <person name="Miyauchi S."/>
            <person name="Serrano A."/>
            <person name="Linde D."/>
            <person name="Babiker R."/>
            <person name="Drula E."/>
            <person name="Ayuso-Fernandez I."/>
            <person name="Pacheco R."/>
            <person name="Padilla G."/>
            <person name="Ferreira P."/>
            <person name="Barriuso J."/>
            <person name="Kellner H."/>
            <person name="Castanera R."/>
            <person name="Alfaro M."/>
            <person name="Ramirez L."/>
            <person name="Pisabarro A.G."/>
            <person name="Kuo A."/>
            <person name="Tritt A."/>
            <person name="Lipzen A."/>
            <person name="He G."/>
            <person name="Yan M."/>
            <person name="Ng V."/>
            <person name="Cullen D."/>
            <person name="Martin F."/>
            <person name="Rosso M.-N."/>
            <person name="Henrissat B."/>
            <person name="Hibbett D."/>
            <person name="Martinez A.T."/>
            <person name="Grigoriev I.V."/>
        </authorList>
    </citation>
    <scope>NUCLEOTIDE SEQUENCE</scope>
    <source>
        <strain evidence="2">ATCC 90797</strain>
    </source>
</reference>
<keyword evidence="3" id="KW-1185">Reference proteome</keyword>
<organism evidence="2 3">
    <name type="scientific">Pleurotus eryngii</name>
    <name type="common">Boletus of the steppes</name>
    <dbReference type="NCBI Taxonomy" id="5323"/>
    <lineage>
        <taxon>Eukaryota</taxon>
        <taxon>Fungi</taxon>
        <taxon>Dikarya</taxon>
        <taxon>Basidiomycota</taxon>
        <taxon>Agaricomycotina</taxon>
        <taxon>Agaricomycetes</taxon>
        <taxon>Agaricomycetidae</taxon>
        <taxon>Agaricales</taxon>
        <taxon>Pleurotineae</taxon>
        <taxon>Pleurotaceae</taxon>
        <taxon>Pleurotus</taxon>
    </lineage>
</organism>
<evidence type="ECO:0000256" key="1">
    <source>
        <dbReference type="SAM" id="MobiDB-lite"/>
    </source>
</evidence>
<gene>
    <name evidence="2" type="ORF">BDN71DRAFT_1435360</name>
</gene>
<name>A0A9P5ZPH4_PLEER</name>
<proteinExistence type="predicted"/>